<name>A0A9P0GCB0_9CUCU</name>
<keyword evidence="4 5" id="KW-0067">ATP-binding</keyword>
<evidence type="ECO:0000256" key="3">
    <source>
        <dbReference type="ARBA" id="ARBA00022741"/>
    </source>
</evidence>
<evidence type="ECO:0000313" key="8">
    <source>
        <dbReference type="Proteomes" id="UP001153636"/>
    </source>
</evidence>
<evidence type="ECO:0000256" key="4">
    <source>
        <dbReference type="ARBA" id="ARBA00022840"/>
    </source>
</evidence>
<dbReference type="SUPFAM" id="SSF57667">
    <property type="entry name" value="beta-beta-alpha zinc fingers"/>
    <property type="match status" value="1"/>
</dbReference>
<dbReference type="GO" id="GO:0005524">
    <property type="term" value="F:ATP binding"/>
    <property type="evidence" value="ECO:0007669"/>
    <property type="project" value="UniProtKB-KW"/>
</dbReference>
<dbReference type="Proteomes" id="UP001153636">
    <property type="component" value="Chromosome 16"/>
</dbReference>
<dbReference type="NCBIfam" id="TIGR00174">
    <property type="entry name" value="miaA"/>
    <property type="match status" value="1"/>
</dbReference>
<dbReference type="Gene3D" id="3.30.160.60">
    <property type="entry name" value="Classic Zinc Finger"/>
    <property type="match status" value="1"/>
</dbReference>
<reference evidence="7" key="1">
    <citation type="submission" date="2022-01" db="EMBL/GenBank/DDBJ databases">
        <authorList>
            <person name="King R."/>
        </authorList>
    </citation>
    <scope>NUCLEOTIDE SEQUENCE</scope>
</reference>
<proteinExistence type="inferred from homology"/>
<dbReference type="InterPro" id="IPR027417">
    <property type="entry name" value="P-loop_NTPase"/>
</dbReference>
<keyword evidence="2 5" id="KW-0808">Transferase</keyword>
<accession>A0A9P0GCB0</accession>
<dbReference type="PROSITE" id="PS00028">
    <property type="entry name" value="ZINC_FINGER_C2H2_1"/>
    <property type="match status" value="1"/>
</dbReference>
<keyword evidence="3 5" id="KW-0547">Nucleotide-binding</keyword>
<evidence type="ECO:0000256" key="5">
    <source>
        <dbReference type="RuleBase" id="RU003785"/>
    </source>
</evidence>
<dbReference type="EMBL" id="OV651828">
    <property type="protein sequence ID" value="CAH1104332.1"/>
    <property type="molecule type" value="Genomic_DNA"/>
</dbReference>
<dbReference type="Gene3D" id="1.10.20.140">
    <property type="match status" value="1"/>
</dbReference>
<dbReference type="Gene3D" id="3.40.50.300">
    <property type="entry name" value="P-loop containing nucleotide triphosphate hydrolases"/>
    <property type="match status" value="1"/>
</dbReference>
<dbReference type="OrthoDB" id="775260at2759"/>
<organism evidence="7 8">
    <name type="scientific">Psylliodes chrysocephalus</name>
    <dbReference type="NCBI Taxonomy" id="3402493"/>
    <lineage>
        <taxon>Eukaryota</taxon>
        <taxon>Metazoa</taxon>
        <taxon>Ecdysozoa</taxon>
        <taxon>Arthropoda</taxon>
        <taxon>Hexapoda</taxon>
        <taxon>Insecta</taxon>
        <taxon>Pterygota</taxon>
        <taxon>Neoptera</taxon>
        <taxon>Endopterygota</taxon>
        <taxon>Coleoptera</taxon>
        <taxon>Polyphaga</taxon>
        <taxon>Cucujiformia</taxon>
        <taxon>Chrysomeloidea</taxon>
        <taxon>Chrysomelidae</taxon>
        <taxon>Galerucinae</taxon>
        <taxon>Alticini</taxon>
        <taxon>Psylliodes</taxon>
    </lineage>
</organism>
<dbReference type="PANTHER" id="PTHR11088:SF89">
    <property type="entry name" value="TRNA DIMETHYLALLYLTRANSFERASE"/>
    <property type="match status" value="1"/>
</dbReference>
<dbReference type="GO" id="GO:0005739">
    <property type="term" value="C:mitochondrion"/>
    <property type="evidence" value="ECO:0007669"/>
    <property type="project" value="TreeGrafter"/>
</dbReference>
<dbReference type="Pfam" id="PF12874">
    <property type="entry name" value="zf-met"/>
    <property type="match status" value="1"/>
</dbReference>
<dbReference type="InterPro" id="IPR013087">
    <property type="entry name" value="Znf_C2H2_type"/>
</dbReference>
<dbReference type="Pfam" id="PF01715">
    <property type="entry name" value="IPPT"/>
    <property type="match status" value="1"/>
</dbReference>
<evidence type="ECO:0000256" key="1">
    <source>
        <dbReference type="ARBA" id="ARBA00005842"/>
    </source>
</evidence>
<dbReference type="HAMAP" id="MF_00185">
    <property type="entry name" value="IPP_trans"/>
    <property type="match status" value="1"/>
</dbReference>
<protein>
    <recommendedName>
        <fullName evidence="6">C2H2-type domain-containing protein</fullName>
    </recommendedName>
</protein>
<evidence type="ECO:0000259" key="6">
    <source>
        <dbReference type="PROSITE" id="PS00028"/>
    </source>
</evidence>
<dbReference type="AlphaFoldDB" id="A0A9P0GCB0"/>
<dbReference type="InterPro" id="IPR039657">
    <property type="entry name" value="Dimethylallyltransferase"/>
</dbReference>
<feature type="domain" description="C2H2-type" evidence="6">
    <location>
        <begin position="379"/>
        <end position="401"/>
    </location>
</feature>
<dbReference type="InterPro" id="IPR018022">
    <property type="entry name" value="IPT"/>
</dbReference>
<dbReference type="SUPFAM" id="SSF52540">
    <property type="entry name" value="P-loop containing nucleoside triphosphate hydrolases"/>
    <property type="match status" value="1"/>
</dbReference>
<dbReference type="GO" id="GO:0052381">
    <property type="term" value="F:tRNA dimethylallyltransferase activity"/>
    <property type="evidence" value="ECO:0007669"/>
    <property type="project" value="InterPro"/>
</dbReference>
<sequence length="416" mass="47531">MSSRLPLVVILGATGSGKTKLSLELAKRFNGEIIGADSMQIYNGLDIITAKATKEEQSVAPHHMIDVLDPHDSFTVVQYKKRALEVIENLYASQKLPIVVGGTNYYIESLLWKILIDDGEFVTTPGILPNNDHELSSEELHKKLNEVDPAAAKRLHPNNKRKILRSLEILHKNGKTHSELLAEQLSANDASKSGGGLRFPNSLVLWLQCDQKILDKRLDDRVDSMLEQGLVKELLDFHKTYNEQRISANKTPDYTKGVFQSIGFKEFHPYLILNEEERKTEDGKAKLEEGIKQLKMVTRRYARKQKKWIVNRFLGRQDRQVPPMFGLDTTDVSQWDENVSKKATEIVESYIMNTACAYEPLPKLLTNSTPNNEETSFVCDTCERVFVGDFQWNIHMNSNKHKRLERKSKNKKLKIN</sequence>
<dbReference type="PANTHER" id="PTHR11088">
    <property type="entry name" value="TRNA DIMETHYLALLYLTRANSFERASE"/>
    <property type="match status" value="1"/>
</dbReference>
<dbReference type="InterPro" id="IPR036236">
    <property type="entry name" value="Znf_C2H2_sf"/>
</dbReference>
<evidence type="ECO:0000313" key="7">
    <source>
        <dbReference type="EMBL" id="CAH1104332.1"/>
    </source>
</evidence>
<gene>
    <name evidence="7" type="ORF">PSYICH_LOCUS5329</name>
</gene>
<evidence type="ECO:0000256" key="2">
    <source>
        <dbReference type="ARBA" id="ARBA00022679"/>
    </source>
</evidence>
<keyword evidence="8" id="KW-1185">Reference proteome</keyword>
<dbReference type="GO" id="GO:0006400">
    <property type="term" value="P:tRNA modification"/>
    <property type="evidence" value="ECO:0007669"/>
    <property type="project" value="TreeGrafter"/>
</dbReference>
<comment type="similarity">
    <text evidence="1 5">Belongs to the IPP transferase family.</text>
</comment>